<dbReference type="SUPFAM" id="SSF57667">
    <property type="entry name" value="beta-beta-alpha zinc fingers"/>
    <property type="match status" value="4"/>
</dbReference>
<feature type="domain" description="C2H2-type" evidence="14">
    <location>
        <begin position="325"/>
        <end position="348"/>
    </location>
</feature>
<dbReference type="AlphaFoldDB" id="A0A2G9RJN2"/>
<dbReference type="InterPro" id="IPR036236">
    <property type="entry name" value="Znf_C2H2_sf"/>
</dbReference>
<dbReference type="FunFam" id="3.30.160.60:FF:002343">
    <property type="entry name" value="Zinc finger protein 33A"/>
    <property type="match status" value="1"/>
</dbReference>
<name>A0A2G9RJN2_AQUCT</name>
<comment type="function">
    <text evidence="1">May be involved in transcriptional regulation.</text>
</comment>
<dbReference type="CDD" id="cd07765">
    <property type="entry name" value="KRAB_A-box"/>
    <property type="match status" value="1"/>
</dbReference>
<dbReference type="EMBL" id="KV938233">
    <property type="protein sequence ID" value="PIO28088.1"/>
    <property type="molecule type" value="Genomic_DNA"/>
</dbReference>
<feature type="domain" description="C2H2-type" evidence="14">
    <location>
        <begin position="380"/>
        <end position="407"/>
    </location>
</feature>
<evidence type="ECO:0000259" key="15">
    <source>
        <dbReference type="PROSITE" id="PS50805"/>
    </source>
</evidence>
<proteinExistence type="inferred from homology"/>
<dbReference type="GO" id="GO:0008270">
    <property type="term" value="F:zinc ion binding"/>
    <property type="evidence" value="ECO:0007669"/>
    <property type="project" value="UniProtKB-KW"/>
</dbReference>
<evidence type="ECO:0000256" key="1">
    <source>
        <dbReference type="ARBA" id="ARBA00003767"/>
    </source>
</evidence>
<dbReference type="PROSITE" id="PS50157">
    <property type="entry name" value="ZINC_FINGER_C2H2_2"/>
    <property type="match status" value="6"/>
</dbReference>
<evidence type="ECO:0000256" key="13">
    <source>
        <dbReference type="SAM" id="MobiDB-lite"/>
    </source>
</evidence>
<dbReference type="Proteomes" id="UP000228934">
    <property type="component" value="Unassembled WGS sequence"/>
</dbReference>
<keyword evidence="9" id="KW-0238">DNA-binding</keyword>
<feature type="compositionally biased region" description="Basic and acidic residues" evidence="13">
    <location>
        <begin position="291"/>
        <end position="303"/>
    </location>
</feature>
<reference evidence="17" key="1">
    <citation type="journal article" date="2017" name="Nat. Commun.">
        <title>The North American bullfrog draft genome provides insight into hormonal regulation of long noncoding RNA.</title>
        <authorList>
            <person name="Hammond S.A."/>
            <person name="Warren R.L."/>
            <person name="Vandervalk B.P."/>
            <person name="Kucuk E."/>
            <person name="Khan H."/>
            <person name="Gibb E.A."/>
            <person name="Pandoh P."/>
            <person name="Kirk H."/>
            <person name="Zhao Y."/>
            <person name="Jones M."/>
            <person name="Mungall A.J."/>
            <person name="Coope R."/>
            <person name="Pleasance S."/>
            <person name="Moore R.A."/>
            <person name="Holt R.A."/>
            <person name="Round J.M."/>
            <person name="Ohora S."/>
            <person name="Walle B.V."/>
            <person name="Veldhoen N."/>
            <person name="Helbing C.C."/>
            <person name="Birol I."/>
        </authorList>
    </citation>
    <scope>NUCLEOTIDE SEQUENCE [LARGE SCALE GENOMIC DNA]</scope>
</reference>
<keyword evidence="11" id="KW-0539">Nucleus</keyword>
<keyword evidence="8" id="KW-0805">Transcription regulation</keyword>
<evidence type="ECO:0000256" key="7">
    <source>
        <dbReference type="ARBA" id="ARBA00022833"/>
    </source>
</evidence>
<dbReference type="Pfam" id="PF00096">
    <property type="entry name" value="zf-C2H2"/>
    <property type="match status" value="6"/>
</dbReference>
<evidence type="ECO:0000256" key="9">
    <source>
        <dbReference type="ARBA" id="ARBA00023125"/>
    </source>
</evidence>
<evidence type="ECO:0000256" key="6">
    <source>
        <dbReference type="ARBA" id="ARBA00022771"/>
    </source>
</evidence>
<evidence type="ECO:0000256" key="4">
    <source>
        <dbReference type="ARBA" id="ARBA00022723"/>
    </source>
</evidence>
<dbReference type="OrthoDB" id="654211at2759"/>
<dbReference type="FunFam" id="3.30.160.60:FF:000508">
    <property type="entry name" value="Myeloid zinc finger 1"/>
    <property type="match status" value="1"/>
</dbReference>
<gene>
    <name evidence="16" type="ORF">AB205_0114040</name>
</gene>
<dbReference type="SUPFAM" id="SSF109640">
    <property type="entry name" value="KRAB domain (Kruppel-associated box)"/>
    <property type="match status" value="1"/>
</dbReference>
<dbReference type="InterPro" id="IPR001909">
    <property type="entry name" value="KRAB"/>
</dbReference>
<keyword evidence="5" id="KW-0677">Repeat</keyword>
<sequence length="495" mass="56140">MRMDKNQSHVTERILNLTLEIIYLLTGEEISVVKTKSGEPLIPRSSVQQTSPITVPPPHCHCLTTKLNIRKKILEATKKPDLLTGEVPIRCQDVTVYFSMEEWEYLEGHKVLYKDVMIEDQPPLTSPDVSSNGNPPERCPRPLYSRDSTQEGHTIPHHHQGVKLGDLKVEDEEEKEETLNEDLIYTKVEIEEEEDIDMSANQQSTDQDGEILKSEQENFSPEIGTDGRCLGSTLEEDLLFLTSDGKAEDNGKVQYSPAVNPIAQNIHHSKKTMDPSNPQESFDQSHTITPDLHRRSHGPERSTDPPQPKESSSGHEGVHTAEHSLLCLGCGKSFKTNSELRLHLRSHTRVTFTCSECGKSYTEKKELLTHQKIHKAESSYSCSECGKRFAKKAALKRHQKIHTSERSHSCSECGKRFSEKRTLLTHQRIHTGERPFSCPDCGKSFIQKTELNRHVKGHKEERRYTCSECGKYFHEKVNLLYHQNIHAPVQGAGSI</sequence>
<comment type="subcellular location">
    <subcellularLocation>
        <location evidence="2">Nucleus</location>
    </subcellularLocation>
</comment>
<dbReference type="FunFam" id="3.30.160.60:FF:000478">
    <property type="entry name" value="Zinc finger protein 133"/>
    <property type="match status" value="1"/>
</dbReference>
<feature type="domain" description="C2H2-type" evidence="14">
    <location>
        <begin position="436"/>
        <end position="463"/>
    </location>
</feature>
<evidence type="ECO:0000256" key="3">
    <source>
        <dbReference type="ARBA" id="ARBA00006991"/>
    </source>
</evidence>
<evidence type="ECO:0000256" key="12">
    <source>
        <dbReference type="PROSITE-ProRule" id="PRU00042"/>
    </source>
</evidence>
<keyword evidence="6 12" id="KW-0863">Zinc-finger</keyword>
<evidence type="ECO:0000313" key="17">
    <source>
        <dbReference type="Proteomes" id="UP000228934"/>
    </source>
</evidence>
<evidence type="ECO:0000256" key="2">
    <source>
        <dbReference type="ARBA" id="ARBA00004123"/>
    </source>
</evidence>
<dbReference type="SMART" id="SM00355">
    <property type="entry name" value="ZnF_C2H2"/>
    <property type="match status" value="6"/>
</dbReference>
<dbReference type="PANTHER" id="PTHR24381:SF444">
    <property type="entry name" value="C2H2-TYPE DOMAIN-CONTAINING PROTEIN"/>
    <property type="match status" value="1"/>
</dbReference>
<evidence type="ECO:0000259" key="14">
    <source>
        <dbReference type="PROSITE" id="PS50157"/>
    </source>
</evidence>
<keyword evidence="17" id="KW-1185">Reference proteome</keyword>
<dbReference type="GO" id="GO:0005634">
    <property type="term" value="C:nucleus"/>
    <property type="evidence" value="ECO:0007669"/>
    <property type="project" value="UniProtKB-SubCell"/>
</dbReference>
<feature type="domain" description="C2H2-type" evidence="14">
    <location>
        <begin position="464"/>
        <end position="491"/>
    </location>
</feature>
<dbReference type="Gene3D" id="6.10.140.140">
    <property type="match status" value="1"/>
</dbReference>
<feature type="domain" description="C2H2-type" evidence="14">
    <location>
        <begin position="352"/>
        <end position="379"/>
    </location>
</feature>
<dbReference type="Gene3D" id="3.30.160.60">
    <property type="entry name" value="Classic Zinc Finger"/>
    <property type="match status" value="6"/>
</dbReference>
<dbReference type="InterPro" id="IPR036051">
    <property type="entry name" value="KRAB_dom_sf"/>
</dbReference>
<dbReference type="GO" id="GO:0000981">
    <property type="term" value="F:DNA-binding transcription factor activity, RNA polymerase II-specific"/>
    <property type="evidence" value="ECO:0007669"/>
    <property type="project" value="TreeGrafter"/>
</dbReference>
<dbReference type="GO" id="GO:0000977">
    <property type="term" value="F:RNA polymerase II transcription regulatory region sequence-specific DNA binding"/>
    <property type="evidence" value="ECO:0007669"/>
    <property type="project" value="TreeGrafter"/>
</dbReference>
<organism evidence="16 17">
    <name type="scientific">Aquarana catesbeiana</name>
    <name type="common">American bullfrog</name>
    <name type="synonym">Rana catesbeiana</name>
    <dbReference type="NCBI Taxonomy" id="8400"/>
    <lineage>
        <taxon>Eukaryota</taxon>
        <taxon>Metazoa</taxon>
        <taxon>Chordata</taxon>
        <taxon>Craniata</taxon>
        <taxon>Vertebrata</taxon>
        <taxon>Euteleostomi</taxon>
        <taxon>Amphibia</taxon>
        <taxon>Batrachia</taxon>
        <taxon>Anura</taxon>
        <taxon>Neobatrachia</taxon>
        <taxon>Ranoidea</taxon>
        <taxon>Ranidae</taxon>
        <taxon>Aquarana</taxon>
    </lineage>
</organism>
<evidence type="ECO:0000256" key="11">
    <source>
        <dbReference type="ARBA" id="ARBA00023242"/>
    </source>
</evidence>
<keyword evidence="10" id="KW-0804">Transcription</keyword>
<dbReference type="PANTHER" id="PTHR24381">
    <property type="entry name" value="ZINC FINGER PROTEIN"/>
    <property type="match status" value="1"/>
</dbReference>
<keyword evidence="4" id="KW-0479">Metal-binding</keyword>
<feature type="domain" description="KRAB" evidence="15">
    <location>
        <begin position="89"/>
        <end position="177"/>
    </location>
</feature>
<dbReference type="PROSITE" id="PS50805">
    <property type="entry name" value="KRAB"/>
    <property type="match status" value="1"/>
</dbReference>
<feature type="compositionally biased region" description="Polar residues" evidence="13">
    <location>
        <begin position="274"/>
        <end position="288"/>
    </location>
</feature>
<dbReference type="FunFam" id="3.30.160.60:FF:000646">
    <property type="entry name" value="Myeloid zinc finger 1"/>
    <property type="match status" value="1"/>
</dbReference>
<comment type="similarity">
    <text evidence="3">Belongs to the krueppel C2H2-type zinc-finger protein family.</text>
</comment>
<dbReference type="PROSITE" id="PS00028">
    <property type="entry name" value="ZINC_FINGER_C2H2_1"/>
    <property type="match status" value="6"/>
</dbReference>
<dbReference type="Pfam" id="PF01352">
    <property type="entry name" value="KRAB"/>
    <property type="match status" value="1"/>
</dbReference>
<keyword evidence="7" id="KW-0862">Zinc</keyword>
<evidence type="ECO:0000256" key="8">
    <source>
        <dbReference type="ARBA" id="ARBA00023015"/>
    </source>
</evidence>
<protein>
    <submittedName>
        <fullName evidence="16">Uncharacterized protein</fullName>
    </submittedName>
</protein>
<dbReference type="FunFam" id="3.30.160.60:FF:000706">
    <property type="entry name" value="Zinc finger protein"/>
    <property type="match status" value="1"/>
</dbReference>
<feature type="region of interest" description="Disordered" evidence="13">
    <location>
        <begin position="268"/>
        <end position="318"/>
    </location>
</feature>
<dbReference type="GO" id="GO:0042802">
    <property type="term" value="F:identical protein binding"/>
    <property type="evidence" value="ECO:0007669"/>
    <property type="project" value="UniProtKB-ARBA"/>
</dbReference>
<evidence type="ECO:0000256" key="5">
    <source>
        <dbReference type="ARBA" id="ARBA00022737"/>
    </source>
</evidence>
<dbReference type="InterPro" id="IPR013087">
    <property type="entry name" value="Znf_C2H2_type"/>
</dbReference>
<feature type="domain" description="C2H2-type" evidence="14">
    <location>
        <begin position="408"/>
        <end position="435"/>
    </location>
</feature>
<evidence type="ECO:0000256" key="10">
    <source>
        <dbReference type="ARBA" id="ARBA00023163"/>
    </source>
</evidence>
<evidence type="ECO:0000313" key="16">
    <source>
        <dbReference type="EMBL" id="PIO28088.1"/>
    </source>
</evidence>
<accession>A0A2G9RJN2</accession>